<dbReference type="InterPro" id="IPR007855">
    <property type="entry name" value="RDRP"/>
</dbReference>
<evidence type="ECO:0000259" key="2">
    <source>
        <dbReference type="Pfam" id="PF05183"/>
    </source>
</evidence>
<protein>
    <recommendedName>
        <fullName evidence="2">RDRP core domain-containing protein</fullName>
    </recommendedName>
</protein>
<evidence type="ECO:0000313" key="3">
    <source>
        <dbReference type="EMBL" id="KAL2065406.1"/>
    </source>
</evidence>
<accession>A0ABR4C795</accession>
<gene>
    <name evidence="3" type="ORF">VTL71DRAFT_3076</name>
</gene>
<feature type="compositionally biased region" description="Polar residues" evidence="1">
    <location>
        <begin position="1373"/>
        <end position="1395"/>
    </location>
</feature>
<dbReference type="PANTHER" id="PTHR23079:SF55">
    <property type="entry name" value="RNA-DIRECTED RNA POLYMERASE"/>
    <property type="match status" value="1"/>
</dbReference>
<evidence type="ECO:0000313" key="4">
    <source>
        <dbReference type="Proteomes" id="UP001595075"/>
    </source>
</evidence>
<reference evidence="3 4" key="1">
    <citation type="journal article" date="2024" name="Commun. Biol.">
        <title>Comparative genomic analysis of thermophilic fungi reveals convergent evolutionary adaptations and gene losses.</title>
        <authorList>
            <person name="Steindorff A.S."/>
            <person name="Aguilar-Pontes M.V."/>
            <person name="Robinson A.J."/>
            <person name="Andreopoulos B."/>
            <person name="LaButti K."/>
            <person name="Kuo A."/>
            <person name="Mondo S."/>
            <person name="Riley R."/>
            <person name="Otillar R."/>
            <person name="Haridas S."/>
            <person name="Lipzen A."/>
            <person name="Grimwood J."/>
            <person name="Schmutz J."/>
            <person name="Clum A."/>
            <person name="Reid I.D."/>
            <person name="Moisan M.C."/>
            <person name="Butler G."/>
            <person name="Nguyen T.T.M."/>
            <person name="Dewar K."/>
            <person name="Conant G."/>
            <person name="Drula E."/>
            <person name="Henrissat B."/>
            <person name="Hansel C."/>
            <person name="Singer S."/>
            <person name="Hutchinson M.I."/>
            <person name="de Vries R.P."/>
            <person name="Natvig D.O."/>
            <person name="Powell A.J."/>
            <person name="Tsang A."/>
            <person name="Grigoriev I.V."/>
        </authorList>
    </citation>
    <scope>NUCLEOTIDE SEQUENCE [LARGE SCALE GENOMIC DNA]</scope>
    <source>
        <strain evidence="3 4">CBS 494.80</strain>
    </source>
</reference>
<dbReference type="Proteomes" id="UP001595075">
    <property type="component" value="Unassembled WGS sequence"/>
</dbReference>
<keyword evidence="4" id="KW-1185">Reference proteome</keyword>
<dbReference type="EMBL" id="JAZHXI010000012">
    <property type="protein sequence ID" value="KAL2065406.1"/>
    <property type="molecule type" value="Genomic_DNA"/>
</dbReference>
<feature type="region of interest" description="Disordered" evidence="1">
    <location>
        <begin position="1359"/>
        <end position="1424"/>
    </location>
</feature>
<dbReference type="Pfam" id="PF05183">
    <property type="entry name" value="RdRP"/>
    <property type="match status" value="1"/>
</dbReference>
<feature type="domain" description="RDRP core" evidence="2">
    <location>
        <begin position="465"/>
        <end position="1042"/>
    </location>
</feature>
<feature type="compositionally biased region" description="Polar residues" evidence="1">
    <location>
        <begin position="1402"/>
        <end position="1423"/>
    </location>
</feature>
<dbReference type="PANTHER" id="PTHR23079">
    <property type="entry name" value="RNA-DEPENDENT RNA POLYMERASE"/>
    <property type="match status" value="1"/>
</dbReference>
<dbReference type="InterPro" id="IPR057596">
    <property type="entry name" value="RDRP_core"/>
</dbReference>
<organism evidence="3 4">
    <name type="scientific">Oculimacula yallundae</name>
    <dbReference type="NCBI Taxonomy" id="86028"/>
    <lineage>
        <taxon>Eukaryota</taxon>
        <taxon>Fungi</taxon>
        <taxon>Dikarya</taxon>
        <taxon>Ascomycota</taxon>
        <taxon>Pezizomycotina</taxon>
        <taxon>Leotiomycetes</taxon>
        <taxon>Helotiales</taxon>
        <taxon>Ploettnerulaceae</taxon>
        <taxon>Oculimacula</taxon>
    </lineage>
</organism>
<evidence type="ECO:0000256" key="1">
    <source>
        <dbReference type="SAM" id="MobiDB-lite"/>
    </source>
</evidence>
<name>A0ABR4C795_9HELO</name>
<sequence length="1506" mass="171339">MVQGYRGPRMDHTQVVRRPYNPLHQHVPIQGPILKPDYDWSHWDELTVRLRGVARHETTYNLRRIFQKHGEICFIEIFDDGGARIRFSPPPASPFWNNKNYLIDDSEDSGKSYMVQISLWDDRRYGRTVQSPVRHTKFYPPKMKMLASAIHFGLMIESDSMMPLFTLEPSQAEQNSNTLVVDLKRLRLVANFKVNFENPGYVPNYNRINQYQFHIPFGQLTKIKKLDLNESHFALIISVESPPMYYRKRENAHAGHSNGNPVWSEWDTWYRQTDIVYDPYVLQKEKIALHKDRPVIDIGRWTTFLFEFAHANNTAALILEIKQALQDFNIEIESIPSLKRLRPQPAALWPLIDPPVSQNASADLAFMQSDRTTSSLPWEVRYQLEVCISRGYINEYNVDREFVRKLADIAAQDQIKARNILEYIATKLEQRQYEPLRIFENPAALAFTTKTEIPHYCAYSRKATITPSTMYLSSPTVETTNRVLRHYSRENKDGRFLRVQFTDELAEGRINSCADKQRNDELFTRVYRTLYNGIQIGDRHFKFLAFGNSQFRENGAYFFCETDHLSCQDIRKWMGDFNHIPVVAKYAARLGQCFSTTRAINGLHAPKLIPLADVEHNGYCFTDGVGKISPFMAQMISTELQLRTPTAPSAFQFRLGGCKGILVVWPDVAQGEVHIRQSQEKFRATYNGLEIIRCARYSCANLNRQTITILSSLGVPDEVFLDMLTDQLANYQTAMSNDELAVTLLLRYIDDNAMTINLATMIRNGFMAQRDPFVLSLLHLWRSWSIKMLKEKAKIMVDNGAFVLGCVDETNSLRGYTRPKAAHGQQLAQNELPQIFIQVPDKEDPNRYNVVEGICLVGRNPSLHPGDLRVVEAVNVPALHHLRDVVVFPCHGDRDVPSMCSGGDLDGDDFFVIWDKNLRPQEWNCEPMNYSAPTPRPLHRPVETTDLMKFFVRFMKNDALPTIAHAHLANSDFLPQGVKSQKCLKLAALHSKAVDYVKTGEPAEMPKDLRAKKWPHFMEKKFKPKEAIYQSDKILGLLYDKVETVNFTPQYEEPFDKRILRAYTLDDVILKAARQVKTKYDIHMKRIMAQQEIKTEFEIWSTFVLSKPRVGSDYKVQEEVGRLSEALKDQFRLECIARAGSKDFSVLGPFVAAMYKVTKEELGIALAECRPTGMQAPRRKMEPRYMPFISFPWLFEKELGRIATGIDTSDDFEALGLPSLVLREPGQSRKRHGGGQIAKDDFIKREDGRIIHRGEELLLFEQDSDADNFADESDNDEARETRDEHWLTMGKTGEAVLATDFEFSDSPIPGYMLQGTGVEDVVPQAPMDGLIDPVMAARIAHSESASGPGLRNIATNPFPRASIIQGGPANPFPQVTFNQGGPANPFPQVTFSQGGHTRDGSFNHNSADDSNGIETPASPTSSAADDLVGLELGFVPEVEEDVVELEIKESPLEKVARLVGIASNLEDPNSSFQSKSVANDEEIEEIEVNVEVQESALDKLNRLMSF</sequence>
<proteinExistence type="predicted"/>
<comment type="caution">
    <text evidence="3">The sequence shown here is derived from an EMBL/GenBank/DDBJ whole genome shotgun (WGS) entry which is preliminary data.</text>
</comment>